<evidence type="ECO:0000313" key="3">
    <source>
        <dbReference type="Proteomes" id="UP000256941"/>
    </source>
</evidence>
<comment type="caution">
    <text evidence="2">The sequence shown here is derived from an EMBL/GenBank/DDBJ whole genome shotgun (WGS) entry which is preliminary data.</text>
</comment>
<evidence type="ECO:0000256" key="1">
    <source>
        <dbReference type="SAM" id="SignalP"/>
    </source>
</evidence>
<proteinExistence type="predicted"/>
<gene>
    <name evidence="2" type="ORF">BDD41_3615</name>
</gene>
<protein>
    <submittedName>
        <fullName evidence="2">Uncharacterized protein</fullName>
    </submittedName>
</protein>
<organism evidence="2 3">
    <name type="scientific">Paracoccus versutus</name>
    <name type="common">Thiobacillus versutus</name>
    <dbReference type="NCBI Taxonomy" id="34007"/>
    <lineage>
        <taxon>Bacteria</taxon>
        <taxon>Pseudomonadati</taxon>
        <taxon>Pseudomonadota</taxon>
        <taxon>Alphaproteobacteria</taxon>
        <taxon>Rhodobacterales</taxon>
        <taxon>Paracoccaceae</taxon>
        <taxon>Paracoccus</taxon>
    </lineage>
</organism>
<feature type="chain" id="PRO_5017732955" evidence="1">
    <location>
        <begin position="23"/>
        <end position="102"/>
    </location>
</feature>
<dbReference type="EMBL" id="QTUJ01000003">
    <property type="protein sequence ID" value="REF68553.1"/>
    <property type="molecule type" value="Genomic_DNA"/>
</dbReference>
<feature type="signal peptide" evidence="1">
    <location>
        <begin position="1"/>
        <end position="22"/>
    </location>
</feature>
<reference evidence="2 3" key="1">
    <citation type="submission" date="2018-08" db="EMBL/GenBank/DDBJ databases">
        <title>Genomic Encyclopedia of Archaeal and Bacterial Type Strains, Phase II (KMG-II): from individual species to whole genera.</title>
        <authorList>
            <person name="Goeker M."/>
        </authorList>
    </citation>
    <scope>NUCLEOTIDE SEQUENCE [LARGE SCALE GENOMIC DNA]</scope>
    <source>
        <strain evidence="2 3">DSM 17099</strain>
    </source>
</reference>
<accession>A0A3D9XHK0</accession>
<dbReference type="RefSeq" id="WP_116222570.1">
    <property type="nucleotide sequence ID" value="NZ_CP038197.1"/>
</dbReference>
<evidence type="ECO:0000313" key="2">
    <source>
        <dbReference type="EMBL" id="REF68553.1"/>
    </source>
</evidence>
<name>A0A3D9XHK0_PARVE</name>
<dbReference type="Proteomes" id="UP000256941">
    <property type="component" value="Unassembled WGS sequence"/>
</dbReference>
<keyword evidence="1" id="KW-0732">Signal</keyword>
<dbReference type="AlphaFoldDB" id="A0A3D9XHK0"/>
<sequence>MMIRHCIFISATALFWATAAGAQDAATETPQPLRQGASSAAQAAPGLLGCAIWADRERLAPAYRQLAQTHGRDTAESWLRQQTTAYNLHAARMGKAAAPCPA</sequence>